<dbReference type="RefSeq" id="WP_015347491.1">
    <property type="nucleotide sequence ID" value="NC_020126.1"/>
</dbReference>
<dbReference type="Proteomes" id="UP000011131">
    <property type="component" value="Chromosome"/>
</dbReference>
<keyword evidence="1" id="KW-1133">Transmembrane helix</keyword>
<feature type="transmembrane region" description="Helical" evidence="1">
    <location>
        <begin position="111"/>
        <end position="133"/>
    </location>
</feature>
<evidence type="ECO:0000313" key="2">
    <source>
        <dbReference type="EMBL" id="AGC43229.1"/>
    </source>
</evidence>
<dbReference type="EMBL" id="CP004025">
    <property type="protein sequence ID" value="AGC43229.1"/>
    <property type="molecule type" value="Genomic_DNA"/>
</dbReference>
<dbReference type="KEGG" id="msd:MYSTI_01898"/>
<reference evidence="2 3" key="1">
    <citation type="journal article" date="2013" name="Genome Announc.">
        <title>Complete genome sequence of Myxococcus stipitatus strain DSM 14675, a fruiting myxobacterium.</title>
        <authorList>
            <person name="Huntley S."/>
            <person name="Kneip S."/>
            <person name="Treuner-Lange A."/>
            <person name="Sogaard-Andersen L."/>
        </authorList>
    </citation>
    <scope>NUCLEOTIDE SEQUENCE [LARGE SCALE GENOMIC DNA]</scope>
    <source>
        <strain evidence="3">DSM 14675 / JCM 12634 / Mx s8</strain>
    </source>
</reference>
<dbReference type="PATRIC" id="fig|1278073.3.peg.1949"/>
<dbReference type="HOGENOM" id="CLU_1459837_0_0_7"/>
<keyword evidence="1" id="KW-0472">Membrane</keyword>
<sequence>MEPLNPPHPSLDVAHDDAAGWSLPRDILLPGVITGLSGALFMLALALPMGALLQGDVWHALRLVGGVFFREVPASPWAVVLGLGIHLTTASGLAILFALLLPRGGSAMDALVLGLLMGLMLQAVIPPLVVPFASPPLAREAPDSALFLLHLVFGASLALIVPLRRLPAVQKANPTPTR</sequence>
<protein>
    <submittedName>
        <fullName evidence="2">Uncharacterized protein</fullName>
    </submittedName>
</protein>
<proteinExistence type="predicted"/>
<dbReference type="AlphaFoldDB" id="L7U9T4"/>
<name>L7U9T4_MYXSD</name>
<feature type="transmembrane region" description="Helical" evidence="1">
    <location>
        <begin position="27"/>
        <end position="54"/>
    </location>
</feature>
<accession>L7U9T4</accession>
<evidence type="ECO:0000313" key="3">
    <source>
        <dbReference type="Proteomes" id="UP000011131"/>
    </source>
</evidence>
<feature type="transmembrane region" description="Helical" evidence="1">
    <location>
        <begin position="74"/>
        <end position="99"/>
    </location>
</feature>
<dbReference type="OrthoDB" id="5526606at2"/>
<dbReference type="STRING" id="1278073.MYSTI_01898"/>
<keyword evidence="3" id="KW-1185">Reference proteome</keyword>
<gene>
    <name evidence="2" type="ordered locus">MYSTI_01898</name>
</gene>
<organism evidence="2 3">
    <name type="scientific">Myxococcus stipitatus (strain DSM 14675 / JCM 12634 / Mx s8)</name>
    <dbReference type="NCBI Taxonomy" id="1278073"/>
    <lineage>
        <taxon>Bacteria</taxon>
        <taxon>Pseudomonadati</taxon>
        <taxon>Myxococcota</taxon>
        <taxon>Myxococcia</taxon>
        <taxon>Myxococcales</taxon>
        <taxon>Cystobacterineae</taxon>
        <taxon>Myxococcaceae</taxon>
        <taxon>Myxococcus</taxon>
    </lineage>
</organism>
<dbReference type="eggNOG" id="ENOG5030UJE">
    <property type="taxonomic scope" value="Bacteria"/>
</dbReference>
<feature type="transmembrane region" description="Helical" evidence="1">
    <location>
        <begin position="145"/>
        <end position="163"/>
    </location>
</feature>
<evidence type="ECO:0000256" key="1">
    <source>
        <dbReference type="SAM" id="Phobius"/>
    </source>
</evidence>
<keyword evidence="1" id="KW-0812">Transmembrane</keyword>